<dbReference type="PANTHER" id="PTHR12526:SF635">
    <property type="entry name" value="GLYCOSYL TRANSFERASE GROUP 1"/>
    <property type="match status" value="1"/>
</dbReference>
<gene>
    <name evidence="2" type="ORF">JF887_02240</name>
</gene>
<sequence length="841" mass="95372">MEGGGLRSWGLATGLRANDPELEILLAYNDAYRPQSGFGDSWDSIDITTWTLETLPELVRAADTVVVSFCMDGISTTVVNSIRTDAQLVLDCYVPIYVEVSARDSHDLDREMTAYAADIQRWNASLHRGDLFLCASQQQVDYYRGVLSAVGRLNPATYGQELMMVVPFGIHREQPQARNQPVSAMVGDDSAKKVLWFGGIYPWFEFEGLVDAAHSVDQAMGCKLIVVGARNPFNEHPDFVRKFEDSHAYASRPEHAGLVFFHDWVRYDERADWYLDSDVVVMVSRPGEENRLAWRTRLMDYMWAGLPILTNGGDPLSELLLEHGAAFRLEGLEAPAIAEGITRVVEDDQARERVVGNARQLKNRFYWDAVTGELSAAIKRHQRARDLMLYPADRGGSVRVEGGGTMPLLQIRTNARAFYAHARQYGLRSAVHASAAAMRHWLPGRQRLSASRRWQTTSGRLVVISHRLDMSGAPKVVMDVTNDVHQSMPMLPIVFYTYLPTHPDNLEHLKQAGLDVRVLPEPNMVPHLRDADVVLLNTVAHSAALKDSLLARVEQKRLDKLLWYAHEDEPERFFTPDETRRMRDLLDRDCLQMFLPSLRTLDVYRAFFDRERAIDLLPYRVTVPESMQGARSAADFDRSLRFVLPGPFYDGRKGQLPVFYALCAFFEEFFQRDQGRYREFELTFIGLERDFLSRQVLRHAGALEGRLRHFPQLPHADVLNIIREANMTICYSLNEALPIFPFESMLSGHPLLRNDCAGLKEQLEPGGNGWLLDSCDPGQLVTTFETVLNRSKTSTDELVRMSERSVEIASAQQTSDYMWAFRDTLLPLSGRRSSSRARPGP</sequence>
<dbReference type="AlphaFoldDB" id="A0A934KN87"/>
<feature type="domain" description="Glycosyl transferase family 1" evidence="1">
    <location>
        <begin position="677"/>
        <end position="793"/>
    </location>
</feature>
<dbReference type="GO" id="GO:0016757">
    <property type="term" value="F:glycosyltransferase activity"/>
    <property type="evidence" value="ECO:0007669"/>
    <property type="project" value="InterPro"/>
</dbReference>
<organism evidence="2 3">
    <name type="scientific">Candidatus Amunia macphersoniae</name>
    <dbReference type="NCBI Taxonomy" id="3127014"/>
    <lineage>
        <taxon>Bacteria</taxon>
        <taxon>Bacillati</taxon>
        <taxon>Candidatus Dormiibacterota</taxon>
        <taxon>Candidatus Dormibacteria</taxon>
        <taxon>Candidatus Aeolococcales</taxon>
        <taxon>Candidatus Aeolococcaceae</taxon>
        <taxon>Candidatus Amunia</taxon>
    </lineage>
</organism>
<evidence type="ECO:0000313" key="3">
    <source>
        <dbReference type="Proteomes" id="UP000614410"/>
    </source>
</evidence>
<dbReference type="Pfam" id="PF16994">
    <property type="entry name" value="Glyco_trans_4_5"/>
    <property type="match status" value="1"/>
</dbReference>
<dbReference type="Pfam" id="PF13692">
    <property type="entry name" value="Glyco_trans_1_4"/>
    <property type="match status" value="1"/>
</dbReference>
<dbReference type="InterPro" id="IPR001296">
    <property type="entry name" value="Glyco_trans_1"/>
</dbReference>
<accession>A0A934KN87</accession>
<dbReference type="Gene3D" id="3.40.50.2000">
    <property type="entry name" value="Glycogen Phosphorylase B"/>
    <property type="match status" value="2"/>
</dbReference>
<dbReference type="EMBL" id="JAEKNN010000009">
    <property type="protein sequence ID" value="MBJ7608237.1"/>
    <property type="molecule type" value="Genomic_DNA"/>
</dbReference>
<dbReference type="Pfam" id="PF00534">
    <property type="entry name" value="Glycos_transf_1"/>
    <property type="match status" value="1"/>
</dbReference>
<dbReference type="Proteomes" id="UP000614410">
    <property type="component" value="Unassembled WGS sequence"/>
</dbReference>
<evidence type="ECO:0000313" key="2">
    <source>
        <dbReference type="EMBL" id="MBJ7608237.1"/>
    </source>
</evidence>
<name>A0A934KN87_9BACT</name>
<protein>
    <submittedName>
        <fullName evidence="2">Glycosyltransferase</fullName>
    </submittedName>
</protein>
<dbReference type="PANTHER" id="PTHR12526">
    <property type="entry name" value="GLYCOSYLTRANSFERASE"/>
    <property type="match status" value="1"/>
</dbReference>
<evidence type="ECO:0000259" key="1">
    <source>
        <dbReference type="Pfam" id="PF00534"/>
    </source>
</evidence>
<reference evidence="2 3" key="1">
    <citation type="submission" date="2020-10" db="EMBL/GenBank/DDBJ databases">
        <title>Ca. Dormibacterota MAGs.</title>
        <authorList>
            <person name="Montgomery K."/>
        </authorList>
    </citation>
    <scope>NUCLEOTIDE SEQUENCE [LARGE SCALE GENOMIC DNA]</scope>
    <source>
        <strain evidence="2">Mitchell_Peninsula_5</strain>
    </source>
</reference>
<comment type="caution">
    <text evidence="2">The sequence shown here is derived from an EMBL/GenBank/DDBJ whole genome shotgun (WGS) entry which is preliminary data.</text>
</comment>
<dbReference type="SUPFAM" id="SSF53756">
    <property type="entry name" value="UDP-Glycosyltransferase/glycogen phosphorylase"/>
    <property type="match status" value="2"/>
</dbReference>
<dbReference type="InterPro" id="IPR041693">
    <property type="entry name" value="Glyco_trans_4_5"/>
</dbReference>
<proteinExistence type="predicted"/>
<dbReference type="CDD" id="cd03801">
    <property type="entry name" value="GT4_PimA-like"/>
    <property type="match status" value="1"/>
</dbReference>